<dbReference type="PANTHER" id="PTHR11601:SF34">
    <property type="entry name" value="CYSTEINE DESULFURASE"/>
    <property type="match status" value="1"/>
</dbReference>
<keyword evidence="6" id="KW-0663">Pyridoxal phosphate</keyword>
<dbReference type="GO" id="GO:0031071">
    <property type="term" value="F:cysteine desulfurase activity"/>
    <property type="evidence" value="ECO:0007669"/>
    <property type="project" value="UniProtKB-EC"/>
</dbReference>
<evidence type="ECO:0000256" key="3">
    <source>
        <dbReference type="ARBA" id="ARBA00012239"/>
    </source>
</evidence>
<protein>
    <recommendedName>
        <fullName evidence="3">cysteine desulfurase</fullName>
        <ecNumber evidence="3">2.8.1.7</ecNumber>
    </recommendedName>
</protein>
<sequence length="400" mass="43215">MERIYFDHAATTPLHPDVLQAMTDSMHQVFGNASSVHAFGREAKLALNQARDRIAAQLGCQPQELVFTSGGTEGDNAAIFGAAWSAWLQQSSETAAQQGSNGDTSARKPHIVTTQLEHHAVLHACERLEQLGFEVTYVAPDQMGRVSIEAIEAALRPHTCLISVMYGNNEVGTLQPIEEIGRLARERGILMHTDAVQVLGHLKLALHELPVDFASFSAHKINGPKGVGVLYARAGVHWDPLLYGGSQERKRRAGTENAAGIVGMAKAMEIANGSLPAKLEELAQVRSTLWTELSAALGDRLVMNGHPTEHLPHILNVSFLDVPTETMLMNLDLAGIMASSGSACTSGSLELSHVLEAMDLPDERKRTAVRFSFGLGNTREEAACAAQQIATIVSRVRTRQ</sequence>
<dbReference type="InterPro" id="IPR015424">
    <property type="entry name" value="PyrdxlP-dep_Trfase"/>
</dbReference>
<dbReference type="Proteomes" id="UP000304148">
    <property type="component" value="Chromosome"/>
</dbReference>
<reference evidence="13" key="1">
    <citation type="submission" date="2018-08" db="EMBL/GenBank/DDBJ databases">
        <authorList>
            <person name="Chevrot R."/>
        </authorList>
    </citation>
    <scope>NUCLEOTIDE SEQUENCE [LARGE SCALE GENOMIC DNA]</scope>
</reference>
<evidence type="ECO:0000256" key="1">
    <source>
        <dbReference type="ARBA" id="ARBA00001933"/>
    </source>
</evidence>
<keyword evidence="7" id="KW-0408">Iron</keyword>
<evidence type="ECO:0000256" key="6">
    <source>
        <dbReference type="ARBA" id="ARBA00022898"/>
    </source>
</evidence>
<keyword evidence="4 12" id="KW-0808">Transferase</keyword>
<evidence type="ECO:0000256" key="7">
    <source>
        <dbReference type="ARBA" id="ARBA00023004"/>
    </source>
</evidence>
<comment type="cofactor">
    <cofactor evidence="1 10">
        <name>pyridoxal 5'-phosphate</name>
        <dbReference type="ChEBI" id="CHEBI:597326"/>
    </cofactor>
</comment>
<evidence type="ECO:0000313" key="12">
    <source>
        <dbReference type="EMBL" id="SYX82294.1"/>
    </source>
</evidence>
<dbReference type="InterPro" id="IPR000192">
    <property type="entry name" value="Aminotrans_V_dom"/>
</dbReference>
<organism evidence="12 13">
    <name type="scientific">Paenibacillus alvei</name>
    <name type="common">Bacillus alvei</name>
    <dbReference type="NCBI Taxonomy" id="44250"/>
    <lineage>
        <taxon>Bacteria</taxon>
        <taxon>Bacillati</taxon>
        <taxon>Bacillota</taxon>
        <taxon>Bacilli</taxon>
        <taxon>Bacillales</taxon>
        <taxon>Paenibacillaceae</taxon>
        <taxon>Paenibacillus</taxon>
    </lineage>
</organism>
<dbReference type="GO" id="GO:0046872">
    <property type="term" value="F:metal ion binding"/>
    <property type="evidence" value="ECO:0007669"/>
    <property type="project" value="UniProtKB-KW"/>
</dbReference>
<evidence type="ECO:0000313" key="13">
    <source>
        <dbReference type="Proteomes" id="UP000304148"/>
    </source>
</evidence>
<name>A0A383R6Z5_PAEAL</name>
<feature type="domain" description="Aminotransferase class V" evidence="11">
    <location>
        <begin position="4"/>
        <end position="381"/>
    </location>
</feature>
<dbReference type="EC" id="2.8.1.7" evidence="3"/>
<dbReference type="Gene3D" id="3.40.640.10">
    <property type="entry name" value="Type I PLP-dependent aspartate aminotransferase-like (Major domain)"/>
    <property type="match status" value="1"/>
</dbReference>
<comment type="similarity">
    <text evidence="2">Belongs to the class-V pyridoxal-phosphate-dependent aminotransferase family. NifS/IscS subfamily.</text>
</comment>
<evidence type="ECO:0000256" key="9">
    <source>
        <dbReference type="ARBA" id="ARBA00050776"/>
    </source>
</evidence>
<evidence type="ECO:0000259" key="11">
    <source>
        <dbReference type="Pfam" id="PF00266"/>
    </source>
</evidence>
<keyword evidence="8" id="KW-0411">Iron-sulfur</keyword>
<dbReference type="PROSITE" id="PS00595">
    <property type="entry name" value="AA_TRANSFER_CLASS_5"/>
    <property type="match status" value="1"/>
</dbReference>
<dbReference type="RefSeq" id="WP_138184699.1">
    <property type="nucleotide sequence ID" value="NZ_LS992241.1"/>
</dbReference>
<dbReference type="InterPro" id="IPR015421">
    <property type="entry name" value="PyrdxlP-dep_Trfase_major"/>
</dbReference>
<evidence type="ECO:0000256" key="5">
    <source>
        <dbReference type="ARBA" id="ARBA00022723"/>
    </source>
</evidence>
<dbReference type="AlphaFoldDB" id="A0A383R6Z5"/>
<evidence type="ECO:0000256" key="4">
    <source>
        <dbReference type="ARBA" id="ARBA00022679"/>
    </source>
</evidence>
<dbReference type="InterPro" id="IPR016454">
    <property type="entry name" value="Cysteine_dSase"/>
</dbReference>
<dbReference type="EMBL" id="LS992241">
    <property type="protein sequence ID" value="SYX82294.1"/>
    <property type="molecule type" value="Genomic_DNA"/>
</dbReference>
<dbReference type="InterPro" id="IPR020578">
    <property type="entry name" value="Aminotrans_V_PyrdxlP_BS"/>
</dbReference>
<dbReference type="Gene3D" id="3.90.1150.10">
    <property type="entry name" value="Aspartate Aminotransferase, domain 1"/>
    <property type="match status" value="1"/>
</dbReference>
<gene>
    <name evidence="12" type="primary">iscSA</name>
    <name evidence="12" type="ORF">PBLR_10716</name>
</gene>
<dbReference type="Pfam" id="PF00266">
    <property type="entry name" value="Aminotran_5"/>
    <property type="match status" value="1"/>
</dbReference>
<evidence type="ECO:0000256" key="8">
    <source>
        <dbReference type="ARBA" id="ARBA00023014"/>
    </source>
</evidence>
<dbReference type="SUPFAM" id="SSF53383">
    <property type="entry name" value="PLP-dependent transferases"/>
    <property type="match status" value="1"/>
</dbReference>
<dbReference type="PANTHER" id="PTHR11601">
    <property type="entry name" value="CYSTEINE DESULFURYLASE FAMILY MEMBER"/>
    <property type="match status" value="1"/>
</dbReference>
<dbReference type="GO" id="GO:0051536">
    <property type="term" value="F:iron-sulfur cluster binding"/>
    <property type="evidence" value="ECO:0007669"/>
    <property type="project" value="UniProtKB-KW"/>
</dbReference>
<dbReference type="Gene3D" id="1.10.260.50">
    <property type="match status" value="1"/>
</dbReference>
<proteinExistence type="inferred from homology"/>
<accession>A0A383R6Z5</accession>
<evidence type="ECO:0000256" key="10">
    <source>
        <dbReference type="RuleBase" id="RU004504"/>
    </source>
</evidence>
<dbReference type="PIRSF" id="PIRSF005572">
    <property type="entry name" value="NifS"/>
    <property type="match status" value="1"/>
</dbReference>
<dbReference type="InterPro" id="IPR015422">
    <property type="entry name" value="PyrdxlP-dep_Trfase_small"/>
</dbReference>
<evidence type="ECO:0000256" key="2">
    <source>
        <dbReference type="ARBA" id="ARBA00006490"/>
    </source>
</evidence>
<comment type="catalytic activity">
    <reaction evidence="9">
        <text>(sulfur carrier)-H + L-cysteine = (sulfur carrier)-SH + L-alanine</text>
        <dbReference type="Rhea" id="RHEA:43892"/>
        <dbReference type="Rhea" id="RHEA-COMP:14737"/>
        <dbReference type="Rhea" id="RHEA-COMP:14739"/>
        <dbReference type="ChEBI" id="CHEBI:29917"/>
        <dbReference type="ChEBI" id="CHEBI:35235"/>
        <dbReference type="ChEBI" id="CHEBI:57972"/>
        <dbReference type="ChEBI" id="CHEBI:64428"/>
        <dbReference type="EC" id="2.8.1.7"/>
    </reaction>
</comment>
<keyword evidence="5" id="KW-0479">Metal-binding</keyword>